<gene>
    <name evidence="2" type="ORF">ACFSKU_18500</name>
</gene>
<proteinExistence type="predicted"/>
<evidence type="ECO:0000313" key="2">
    <source>
        <dbReference type="EMBL" id="MFD2068887.1"/>
    </source>
</evidence>
<dbReference type="Pfam" id="PF22560">
    <property type="entry name" value="GMT-wHTH"/>
    <property type="match status" value="1"/>
</dbReference>
<evidence type="ECO:0000259" key="1">
    <source>
        <dbReference type="Pfam" id="PF22560"/>
    </source>
</evidence>
<dbReference type="EMBL" id="JBHUHV010000058">
    <property type="protein sequence ID" value="MFD2068887.1"/>
    <property type="molecule type" value="Genomic_DNA"/>
</dbReference>
<evidence type="ECO:0000313" key="3">
    <source>
        <dbReference type="Proteomes" id="UP001597369"/>
    </source>
</evidence>
<sequence length="389" mass="45431">MASTSSLFMPEALSDFFRTRRSYAETKQEILEKLFEIWCSTQLTVQQVQVKEPVPLLYLDLYAGPAESDLTEWITSPAKVLESLYRSTGKKHDLNESVRTFFSGPNKEILDKLQLALKNLSYYTSLTHPPMLLPEPTSQEVLEEYFNVGCRSLIFTNPFEYNYAQEMLVRATDLWQPDLFMLFNPDNIKKALTGRKASPYLTELFGERFTQIKAYYKKEKDNAKRQEYTLKLFVSLLQEKGYLTFLFRINEPSNEHADHYLLFSTLDKACYRSFKEMVLPYSNFEEDGVPIFVANKKAHHQLSLFPKTRMYSVQKLMEDLVDKASQYKYKAVAYIYEEHSVSTNYIRENYLSAFEQLQQQGKVELKNPKTMQIIRKPTPASIVKFNTLS</sequence>
<organism evidence="2 3">
    <name type="scientific">Pontibacter silvestris</name>
    <dbReference type="NCBI Taxonomy" id="2305183"/>
    <lineage>
        <taxon>Bacteria</taxon>
        <taxon>Pseudomonadati</taxon>
        <taxon>Bacteroidota</taxon>
        <taxon>Cytophagia</taxon>
        <taxon>Cytophagales</taxon>
        <taxon>Hymenobacteraceae</taxon>
        <taxon>Pontibacter</taxon>
    </lineage>
</organism>
<feature type="domain" description="GMT-like wHTH" evidence="1">
    <location>
        <begin position="300"/>
        <end position="369"/>
    </location>
</feature>
<protein>
    <recommendedName>
        <fullName evidence="1">GMT-like wHTH domain-containing protein</fullName>
    </recommendedName>
</protein>
<dbReference type="Proteomes" id="UP001597369">
    <property type="component" value="Unassembled WGS sequence"/>
</dbReference>
<dbReference type="InterPro" id="IPR054339">
    <property type="entry name" value="GMT_wHTH"/>
</dbReference>
<comment type="caution">
    <text evidence="2">The sequence shown here is derived from an EMBL/GenBank/DDBJ whole genome shotgun (WGS) entry which is preliminary data.</text>
</comment>
<dbReference type="RefSeq" id="WP_377470511.1">
    <property type="nucleotide sequence ID" value="NZ_JBHUHV010000058.1"/>
</dbReference>
<keyword evidence="3" id="KW-1185">Reference proteome</keyword>
<reference evidence="3" key="1">
    <citation type="journal article" date="2019" name="Int. J. Syst. Evol. Microbiol.">
        <title>The Global Catalogue of Microorganisms (GCM) 10K type strain sequencing project: providing services to taxonomists for standard genome sequencing and annotation.</title>
        <authorList>
            <consortium name="The Broad Institute Genomics Platform"/>
            <consortium name="The Broad Institute Genome Sequencing Center for Infectious Disease"/>
            <person name="Wu L."/>
            <person name="Ma J."/>
        </authorList>
    </citation>
    <scope>NUCLEOTIDE SEQUENCE [LARGE SCALE GENOMIC DNA]</scope>
    <source>
        <strain evidence="3">JCM 16545</strain>
    </source>
</reference>
<accession>A0ABW4X2P4</accession>
<name>A0ABW4X2P4_9BACT</name>